<evidence type="ECO:0000256" key="1">
    <source>
        <dbReference type="SAM" id="MobiDB-lite"/>
    </source>
</evidence>
<dbReference type="AlphaFoldDB" id="A0A2I1N8F0"/>
<dbReference type="Proteomes" id="UP000234639">
    <property type="component" value="Unassembled WGS sequence"/>
</dbReference>
<sequence length="272" mass="30511">MNILSLNYKNGELIKVSPIGEIEGADGRTFKIDAKKIIENIKKSGVDIVLDENHSFAGAVGWFDKDSFEAKDDGIYAKLELNKRGMELVKDKIYRYLSPVYDLSGRDVLSIESVGLVNKPNVLNNALNSKGDKVEKEKNSELDALNEKVKKLEETITSLNKELEGFKKDANKTDENGKADESNNADDSSKELNSRVLKIENILKDFKKIKNESDENKEINSRLESMENTLKNISSFFGKKNLETNSKSDLSDDEKKVALMLGLSFDEYKGAK</sequence>
<comment type="caution">
    <text evidence="2">The sequence shown here is derived from an EMBL/GenBank/DDBJ whole genome shotgun (WGS) entry which is preliminary data.</text>
</comment>
<feature type="region of interest" description="Disordered" evidence="1">
    <location>
        <begin position="167"/>
        <end position="191"/>
    </location>
</feature>
<dbReference type="Pfam" id="PF10123">
    <property type="entry name" value="Mu-like_Pro"/>
    <property type="match status" value="1"/>
</dbReference>
<dbReference type="RefSeq" id="WP_101637696.1">
    <property type="nucleotide sequence ID" value="NZ_PKHU01000010.1"/>
</dbReference>
<gene>
    <name evidence="2" type="ORF">CYJ41_07930</name>
</gene>
<evidence type="ECO:0000313" key="3">
    <source>
        <dbReference type="Proteomes" id="UP000234639"/>
    </source>
</evidence>
<evidence type="ECO:0000313" key="2">
    <source>
        <dbReference type="EMBL" id="PKZ28655.1"/>
    </source>
</evidence>
<evidence type="ECO:0008006" key="4">
    <source>
        <dbReference type="Google" id="ProtNLM"/>
    </source>
</evidence>
<reference evidence="2 3" key="1">
    <citation type="submission" date="2017-12" db="EMBL/GenBank/DDBJ databases">
        <title>Phylogenetic diversity of female urinary microbiome.</title>
        <authorList>
            <person name="Thomas-White K."/>
            <person name="Wolfe A.J."/>
        </authorList>
    </citation>
    <scope>NUCLEOTIDE SEQUENCE [LARGE SCALE GENOMIC DNA]</scope>
    <source>
        <strain evidence="2 3">UMB0112</strain>
    </source>
</reference>
<protein>
    <recommendedName>
        <fullName evidence="4">Mu-like prophage I protein</fullName>
    </recommendedName>
</protein>
<proteinExistence type="predicted"/>
<organism evidence="2 3">
    <name type="scientific">Campylobacter ureolyticus</name>
    <dbReference type="NCBI Taxonomy" id="827"/>
    <lineage>
        <taxon>Bacteria</taxon>
        <taxon>Pseudomonadati</taxon>
        <taxon>Campylobacterota</taxon>
        <taxon>Epsilonproteobacteria</taxon>
        <taxon>Campylobacterales</taxon>
        <taxon>Campylobacteraceae</taxon>
        <taxon>Campylobacter</taxon>
    </lineage>
</organism>
<accession>A0A2I1N8F0</accession>
<dbReference type="EMBL" id="PKHU01000010">
    <property type="protein sequence ID" value="PKZ28655.1"/>
    <property type="molecule type" value="Genomic_DNA"/>
</dbReference>
<name>A0A2I1N8F0_9BACT</name>
<dbReference type="InterPro" id="IPR012106">
    <property type="entry name" value="Phage_Mu_Gp1"/>
</dbReference>